<protein>
    <submittedName>
        <fullName evidence="1">Uncharacterized protein</fullName>
    </submittedName>
</protein>
<name>A0ABR0SF40_9HYPO</name>
<sequence>MALRYLSFNIKALLRTKARAISHAKTHLVSPPSLSSHTLRAAEKSAGWRLGLTTDYQKLAQSPTTEGYSGVDPAKRSTITFSQWSSKLLDRPQVESSPSPAHFFTLTNERTKRRVIDPVWSCP</sequence>
<keyword evidence="2" id="KW-1185">Reference proteome</keyword>
<reference evidence="1 2" key="1">
    <citation type="submission" date="2024-01" db="EMBL/GenBank/DDBJ databases">
        <title>Complete genome of Cladobotryum mycophilum ATHUM6906.</title>
        <authorList>
            <person name="Christinaki A.C."/>
            <person name="Myridakis A.I."/>
            <person name="Kouvelis V.N."/>
        </authorList>
    </citation>
    <scope>NUCLEOTIDE SEQUENCE [LARGE SCALE GENOMIC DNA]</scope>
    <source>
        <strain evidence="1 2">ATHUM6906</strain>
    </source>
</reference>
<evidence type="ECO:0000313" key="1">
    <source>
        <dbReference type="EMBL" id="KAK5990395.1"/>
    </source>
</evidence>
<evidence type="ECO:0000313" key="2">
    <source>
        <dbReference type="Proteomes" id="UP001338125"/>
    </source>
</evidence>
<proteinExistence type="predicted"/>
<accession>A0ABR0SF40</accession>
<dbReference type="EMBL" id="JAVFKD010000014">
    <property type="protein sequence ID" value="KAK5990395.1"/>
    <property type="molecule type" value="Genomic_DNA"/>
</dbReference>
<comment type="caution">
    <text evidence="1">The sequence shown here is derived from an EMBL/GenBank/DDBJ whole genome shotgun (WGS) entry which is preliminary data.</text>
</comment>
<dbReference type="Proteomes" id="UP001338125">
    <property type="component" value="Unassembled WGS sequence"/>
</dbReference>
<organism evidence="1 2">
    <name type="scientific">Cladobotryum mycophilum</name>
    <dbReference type="NCBI Taxonomy" id="491253"/>
    <lineage>
        <taxon>Eukaryota</taxon>
        <taxon>Fungi</taxon>
        <taxon>Dikarya</taxon>
        <taxon>Ascomycota</taxon>
        <taxon>Pezizomycotina</taxon>
        <taxon>Sordariomycetes</taxon>
        <taxon>Hypocreomycetidae</taxon>
        <taxon>Hypocreales</taxon>
        <taxon>Hypocreaceae</taxon>
        <taxon>Cladobotryum</taxon>
    </lineage>
</organism>
<gene>
    <name evidence="1" type="ORF">PT974_08663</name>
</gene>